<dbReference type="OrthoDB" id="409928at2759"/>
<dbReference type="Pfam" id="PF00410">
    <property type="entry name" value="Ribosomal_S8"/>
    <property type="match status" value="1"/>
</dbReference>
<keyword evidence="3" id="KW-0687">Ribonucleoprotein</keyword>
<evidence type="ECO:0000256" key="2">
    <source>
        <dbReference type="ARBA" id="ARBA00022980"/>
    </source>
</evidence>
<dbReference type="Proteomes" id="UP000813444">
    <property type="component" value="Unassembled WGS sequence"/>
</dbReference>
<gene>
    <name evidence="4" type="ORF">B0I35DRAFT_214199</name>
</gene>
<proteinExistence type="inferred from homology"/>
<evidence type="ECO:0000256" key="1">
    <source>
        <dbReference type="ARBA" id="ARBA00006471"/>
    </source>
</evidence>
<dbReference type="GO" id="GO:0006412">
    <property type="term" value="P:translation"/>
    <property type="evidence" value="ECO:0007669"/>
    <property type="project" value="InterPro"/>
</dbReference>
<dbReference type="FunFam" id="3.30.1370.30:FF:000006">
    <property type="entry name" value="40S ribosomal protein S8"/>
    <property type="match status" value="1"/>
</dbReference>
<reference evidence="4" key="1">
    <citation type="journal article" date="2021" name="Nat. Commun.">
        <title>Genetic determinants of endophytism in the Arabidopsis root mycobiome.</title>
        <authorList>
            <person name="Mesny F."/>
            <person name="Miyauchi S."/>
            <person name="Thiergart T."/>
            <person name="Pickel B."/>
            <person name="Atanasova L."/>
            <person name="Karlsson M."/>
            <person name="Huettel B."/>
            <person name="Barry K.W."/>
            <person name="Haridas S."/>
            <person name="Chen C."/>
            <person name="Bauer D."/>
            <person name="Andreopoulos W."/>
            <person name="Pangilinan J."/>
            <person name="LaButti K."/>
            <person name="Riley R."/>
            <person name="Lipzen A."/>
            <person name="Clum A."/>
            <person name="Drula E."/>
            <person name="Henrissat B."/>
            <person name="Kohler A."/>
            <person name="Grigoriev I.V."/>
            <person name="Martin F.M."/>
            <person name="Hacquard S."/>
        </authorList>
    </citation>
    <scope>NUCLEOTIDE SEQUENCE</scope>
    <source>
        <strain evidence="4">MPI-CAGE-CH-0235</strain>
    </source>
</reference>
<dbReference type="Gene3D" id="3.30.1370.30">
    <property type="match status" value="1"/>
</dbReference>
<dbReference type="AlphaFoldDB" id="A0A8K0SYE5"/>
<accession>A0A8K0SYE5</accession>
<dbReference type="InterPro" id="IPR035987">
    <property type="entry name" value="Ribosomal_uS8_sf"/>
</dbReference>
<name>A0A8K0SYE5_9HYPO</name>
<organism evidence="4 5">
    <name type="scientific">Stachybotrys elegans</name>
    <dbReference type="NCBI Taxonomy" id="80388"/>
    <lineage>
        <taxon>Eukaryota</taxon>
        <taxon>Fungi</taxon>
        <taxon>Dikarya</taxon>
        <taxon>Ascomycota</taxon>
        <taxon>Pezizomycotina</taxon>
        <taxon>Sordariomycetes</taxon>
        <taxon>Hypocreomycetidae</taxon>
        <taxon>Hypocreales</taxon>
        <taxon>Stachybotryaceae</taxon>
        <taxon>Stachybotrys</taxon>
    </lineage>
</organism>
<sequence>MPSILNIANMCSHLQNASRGRLGITSIPNTKYNLKLALALHRSGLISNIYRGGLTAPTAEEMLTQTPEVVTHANVATRRLWISLRHWDGKPVLSKLNVISKPSRLVNAELPALARLSKGLSAKVDGGVLQGLNLGECLFVSTPRGVLEVREALAKRTGGLVLCRAS</sequence>
<protein>
    <submittedName>
        <fullName evidence="4">Ribosomal protein S8</fullName>
    </submittedName>
</protein>
<comment type="caution">
    <text evidence="4">The sequence shown here is derived from an EMBL/GenBank/DDBJ whole genome shotgun (WGS) entry which is preliminary data.</text>
</comment>
<dbReference type="InterPro" id="IPR000630">
    <property type="entry name" value="Ribosomal_uS8"/>
</dbReference>
<dbReference type="GO" id="GO:0003735">
    <property type="term" value="F:structural constituent of ribosome"/>
    <property type="evidence" value="ECO:0007669"/>
    <property type="project" value="InterPro"/>
</dbReference>
<dbReference type="SUPFAM" id="SSF56047">
    <property type="entry name" value="Ribosomal protein S8"/>
    <property type="match status" value="1"/>
</dbReference>
<dbReference type="Gene3D" id="3.30.1490.10">
    <property type="match status" value="1"/>
</dbReference>
<comment type="similarity">
    <text evidence="1">Belongs to the universal ribosomal protein uS8 family.</text>
</comment>
<keyword evidence="2 4" id="KW-0689">Ribosomal protein</keyword>
<dbReference type="EMBL" id="JAGPNK010000005">
    <property type="protein sequence ID" value="KAH7321414.1"/>
    <property type="molecule type" value="Genomic_DNA"/>
</dbReference>
<evidence type="ECO:0000313" key="5">
    <source>
        <dbReference type="Proteomes" id="UP000813444"/>
    </source>
</evidence>
<evidence type="ECO:0000256" key="3">
    <source>
        <dbReference type="ARBA" id="ARBA00023274"/>
    </source>
</evidence>
<evidence type="ECO:0000313" key="4">
    <source>
        <dbReference type="EMBL" id="KAH7321414.1"/>
    </source>
</evidence>
<dbReference type="GO" id="GO:0005840">
    <property type="term" value="C:ribosome"/>
    <property type="evidence" value="ECO:0007669"/>
    <property type="project" value="UniProtKB-KW"/>
</dbReference>
<dbReference type="GO" id="GO:1990904">
    <property type="term" value="C:ribonucleoprotein complex"/>
    <property type="evidence" value="ECO:0007669"/>
    <property type="project" value="UniProtKB-KW"/>
</dbReference>
<keyword evidence="5" id="KW-1185">Reference proteome</keyword>